<name>A0A1U7NF09_9FIRM</name>
<dbReference type="EMBL" id="MPJW01000162">
    <property type="protein sequence ID" value="OLU38537.1"/>
    <property type="molecule type" value="Genomic_DNA"/>
</dbReference>
<sequence length="162" mass="19237">MQNFLLKRKKTHRKKKKKKVYGWPLTAALLAFFILVFSVMWALLISGPSRLHEEKQAQTIRVIEENVQGIQGIEENIFEYITYQGYTTDTLYWFDQTGQVITERSMDTLDYNKARQMALDTYQMEAESVELAFGYTSPVYEIKSRDRLLMLDYDTFEKVYER</sequence>
<keyword evidence="1" id="KW-0812">Transmembrane</keyword>
<dbReference type="AlphaFoldDB" id="A0A1U7NF09"/>
<dbReference type="Proteomes" id="UP000186341">
    <property type="component" value="Unassembled WGS sequence"/>
</dbReference>
<evidence type="ECO:0000313" key="3">
    <source>
        <dbReference type="Proteomes" id="UP000186341"/>
    </source>
</evidence>
<keyword evidence="1" id="KW-1133">Transmembrane helix</keyword>
<accession>A0A1U7NF09</accession>
<feature type="transmembrane region" description="Helical" evidence="1">
    <location>
        <begin position="21"/>
        <end position="44"/>
    </location>
</feature>
<evidence type="ECO:0000313" key="2">
    <source>
        <dbReference type="EMBL" id="OLU38537.1"/>
    </source>
</evidence>
<proteinExistence type="predicted"/>
<organism evidence="2 3">
    <name type="scientific">Ileibacterium valens</name>
    <dbReference type="NCBI Taxonomy" id="1862668"/>
    <lineage>
        <taxon>Bacteria</taxon>
        <taxon>Bacillati</taxon>
        <taxon>Bacillota</taxon>
        <taxon>Erysipelotrichia</taxon>
        <taxon>Erysipelotrichales</taxon>
        <taxon>Erysipelotrichaceae</taxon>
        <taxon>Ileibacterium</taxon>
    </lineage>
</organism>
<reference evidence="2 3" key="1">
    <citation type="submission" date="2016-11" db="EMBL/GenBank/DDBJ databases">
        <title>Description of two novel members of the family Erysipelotrichaceae: Ileibacterium lipovorans gen. nov., sp. nov. and Dubosiella newyorkensis, gen. nov., sp. nov.</title>
        <authorList>
            <person name="Cox L.M."/>
            <person name="Sohn J."/>
            <person name="Tyrrell K.L."/>
            <person name="Citron D.M."/>
            <person name="Lawson P.A."/>
            <person name="Patel N.B."/>
            <person name="Iizumi T."/>
            <person name="Perez-Perez G.I."/>
            <person name="Goldstein E.J."/>
            <person name="Blaser M.J."/>
        </authorList>
    </citation>
    <scope>NUCLEOTIDE SEQUENCE [LARGE SCALE GENOMIC DNA]</scope>
    <source>
        <strain evidence="2 3">NYU-BL-A3</strain>
    </source>
</reference>
<keyword evidence="1" id="KW-0472">Membrane</keyword>
<keyword evidence="3" id="KW-1185">Reference proteome</keyword>
<protein>
    <submittedName>
        <fullName evidence="2">Uncharacterized protein</fullName>
    </submittedName>
</protein>
<gene>
    <name evidence="2" type="ORF">BO222_08230</name>
</gene>
<comment type="caution">
    <text evidence="2">The sequence shown here is derived from an EMBL/GenBank/DDBJ whole genome shotgun (WGS) entry which is preliminary data.</text>
</comment>
<evidence type="ECO:0000256" key="1">
    <source>
        <dbReference type="SAM" id="Phobius"/>
    </source>
</evidence>